<evidence type="ECO:0000313" key="2">
    <source>
        <dbReference type="EMBL" id="EJD33338.1"/>
    </source>
</evidence>
<protein>
    <submittedName>
        <fullName evidence="2">Uncharacterized protein</fullName>
    </submittedName>
</protein>
<dbReference type="KEGG" id="adl:AURDEDRAFT_131744"/>
<dbReference type="InParanoid" id="J0WLX3"/>
<accession>J0WLX3</accession>
<organism evidence="2 3">
    <name type="scientific">Auricularia subglabra (strain TFB-10046 / SS5)</name>
    <name type="common">White-rot fungus</name>
    <name type="synonym">Auricularia delicata (strain TFB10046)</name>
    <dbReference type="NCBI Taxonomy" id="717982"/>
    <lineage>
        <taxon>Eukaryota</taxon>
        <taxon>Fungi</taxon>
        <taxon>Dikarya</taxon>
        <taxon>Basidiomycota</taxon>
        <taxon>Agaricomycotina</taxon>
        <taxon>Agaricomycetes</taxon>
        <taxon>Auriculariales</taxon>
        <taxon>Auriculariaceae</taxon>
        <taxon>Auricularia</taxon>
    </lineage>
</organism>
<keyword evidence="3" id="KW-1185">Reference proteome</keyword>
<feature type="region of interest" description="Disordered" evidence="1">
    <location>
        <begin position="135"/>
        <end position="157"/>
    </location>
</feature>
<evidence type="ECO:0000256" key="1">
    <source>
        <dbReference type="SAM" id="MobiDB-lite"/>
    </source>
</evidence>
<sequence length="157" mass="17480">MIPGSEAHNGDWTQDEVLVMIALEVLRGLKNGDPSLPQKAPKQPDPNKTPRCNRVYTQNVFFAFRQHFQHAINKHIGLLTPYYPELSRHARAVSGLVSPVWHAVKTDPTVQSLVKTATDRDREEKLRRHKLGLEMHGAAPTAGSVSSEATRSEGKRG</sequence>
<dbReference type="AlphaFoldDB" id="J0WLX3"/>
<reference evidence="3" key="1">
    <citation type="journal article" date="2012" name="Science">
        <title>The Paleozoic origin of enzymatic lignin decomposition reconstructed from 31 fungal genomes.</title>
        <authorList>
            <person name="Floudas D."/>
            <person name="Binder M."/>
            <person name="Riley R."/>
            <person name="Barry K."/>
            <person name="Blanchette R.A."/>
            <person name="Henrissat B."/>
            <person name="Martinez A.T."/>
            <person name="Otillar R."/>
            <person name="Spatafora J.W."/>
            <person name="Yadav J.S."/>
            <person name="Aerts A."/>
            <person name="Benoit I."/>
            <person name="Boyd A."/>
            <person name="Carlson A."/>
            <person name="Copeland A."/>
            <person name="Coutinho P.M."/>
            <person name="de Vries R.P."/>
            <person name="Ferreira P."/>
            <person name="Findley K."/>
            <person name="Foster B."/>
            <person name="Gaskell J."/>
            <person name="Glotzer D."/>
            <person name="Gorecki P."/>
            <person name="Heitman J."/>
            <person name="Hesse C."/>
            <person name="Hori C."/>
            <person name="Igarashi K."/>
            <person name="Jurgens J.A."/>
            <person name="Kallen N."/>
            <person name="Kersten P."/>
            <person name="Kohler A."/>
            <person name="Kuees U."/>
            <person name="Kumar T.K.A."/>
            <person name="Kuo A."/>
            <person name="LaButti K."/>
            <person name="Larrondo L.F."/>
            <person name="Lindquist E."/>
            <person name="Ling A."/>
            <person name="Lombard V."/>
            <person name="Lucas S."/>
            <person name="Lundell T."/>
            <person name="Martin R."/>
            <person name="McLaughlin D.J."/>
            <person name="Morgenstern I."/>
            <person name="Morin E."/>
            <person name="Murat C."/>
            <person name="Nagy L.G."/>
            <person name="Nolan M."/>
            <person name="Ohm R.A."/>
            <person name="Patyshakuliyeva A."/>
            <person name="Rokas A."/>
            <person name="Ruiz-Duenas F.J."/>
            <person name="Sabat G."/>
            <person name="Salamov A."/>
            <person name="Samejima M."/>
            <person name="Schmutz J."/>
            <person name="Slot J.C."/>
            <person name="St John F."/>
            <person name="Stenlid J."/>
            <person name="Sun H."/>
            <person name="Sun S."/>
            <person name="Syed K."/>
            <person name="Tsang A."/>
            <person name="Wiebenga A."/>
            <person name="Young D."/>
            <person name="Pisabarro A."/>
            <person name="Eastwood D.C."/>
            <person name="Martin F."/>
            <person name="Cullen D."/>
            <person name="Grigoriev I.V."/>
            <person name="Hibbett D.S."/>
        </authorList>
    </citation>
    <scope>NUCLEOTIDE SEQUENCE [LARGE SCALE GENOMIC DNA]</scope>
    <source>
        <strain evidence="3">TFB10046</strain>
    </source>
</reference>
<name>J0WLX3_AURST</name>
<gene>
    <name evidence="2" type="ORF">AURDEDRAFT_131744</name>
</gene>
<evidence type="ECO:0000313" key="3">
    <source>
        <dbReference type="Proteomes" id="UP000006514"/>
    </source>
</evidence>
<dbReference type="EMBL" id="JH688291">
    <property type="protein sequence ID" value="EJD33338.1"/>
    <property type="molecule type" value="Genomic_DNA"/>
</dbReference>
<proteinExistence type="predicted"/>
<dbReference type="Proteomes" id="UP000006514">
    <property type="component" value="Unassembled WGS sequence"/>
</dbReference>
<feature type="region of interest" description="Disordered" evidence="1">
    <location>
        <begin position="31"/>
        <end position="51"/>
    </location>
</feature>